<keyword evidence="7 8" id="KW-0720">Serine protease</keyword>
<feature type="region of interest" description="Disordered" evidence="9">
    <location>
        <begin position="1096"/>
        <end position="1116"/>
    </location>
</feature>
<dbReference type="InterPro" id="IPR048383">
    <property type="entry name" value="TPPII_Ig-like-1"/>
</dbReference>
<feature type="region of interest" description="Disordered" evidence="9">
    <location>
        <begin position="1206"/>
        <end position="1226"/>
    </location>
</feature>
<dbReference type="Gene3D" id="6.10.250.3080">
    <property type="match status" value="1"/>
</dbReference>
<dbReference type="PROSITE" id="PS00137">
    <property type="entry name" value="SUBTILASE_HIS"/>
    <property type="match status" value="1"/>
</dbReference>
<evidence type="ECO:0000256" key="7">
    <source>
        <dbReference type="ARBA" id="ARBA00022825"/>
    </source>
</evidence>
<evidence type="ECO:0000256" key="4">
    <source>
        <dbReference type="ARBA" id="ARBA00022438"/>
    </source>
</evidence>
<dbReference type="Pfam" id="PF00082">
    <property type="entry name" value="Peptidase_S8"/>
    <property type="match status" value="1"/>
</dbReference>
<feature type="domain" description="Tripeptidyl-peptidase II first Ig-like" evidence="12">
    <location>
        <begin position="610"/>
        <end position="721"/>
    </location>
</feature>
<dbReference type="GO" id="GO:0008240">
    <property type="term" value="F:tripeptidyl-peptidase activity"/>
    <property type="evidence" value="ECO:0007669"/>
    <property type="project" value="UniProtKB-EC"/>
</dbReference>
<evidence type="ECO:0000259" key="12">
    <source>
        <dbReference type="Pfam" id="PF21223"/>
    </source>
</evidence>
<dbReference type="InterPro" id="IPR046939">
    <property type="entry name" value="TPPII_C_sf"/>
</dbReference>
<dbReference type="InterPro" id="IPR046940">
    <property type="entry name" value="TPPII_Ig-like_sf"/>
</dbReference>
<dbReference type="Pfam" id="PF21223">
    <property type="entry name" value="TPPII_Ig-like-1"/>
    <property type="match status" value="1"/>
</dbReference>
<dbReference type="InterPro" id="IPR000209">
    <property type="entry name" value="Peptidase_S8/S53_dom"/>
</dbReference>
<evidence type="ECO:0000256" key="1">
    <source>
        <dbReference type="ARBA" id="ARBA00001910"/>
    </source>
</evidence>
<gene>
    <name evidence="14" type="ORF">Nepgr_021491</name>
</gene>
<sequence>MQFPFLKEKTPSLTLSLLSSPPASSSLGASYNFRRRGERKSSSIIAGSGGIRIRAMPSSSPSLTSENSGSIRNCKLSESSFLASLMPKKEIGADRFTEAHPEYDGRGVIIAIFDSGVDPAAAGLQVTSDGKPKVLDILDCTGSGDIDTSIVVKADTDACICGASGALLAVNSSWKNPSGEWHVGYKLVYELFTDTLTSRLKKERRKKWEEKNQEAIAEAVKNLDEFDQKHTKVEDLKLKRMREDLQNRVDILRKQADSYDDKGPVIDVVVWHDGELWRVALDTQSLEDEPGRGKLADFVPLTNYRIERKFGVFSQLDACTFVTNVYEEGNIVSIVTDCSPHGTHVAGIATAFHPQEPLLNGVAPGAQIISCKIGDSRLDSMETATGLTRALIAAVEHKCDLINMSYGEPTLLPDYGRFVDLVNEVVNKHRIIFVSSAGNSGPALSTVGAPGGTSSSMIGVGAYVSPEMAAGAHCVVEPPDEGLEYTWSSRGPTADGDLGVSISAPGGAVAPVPTWTLQCRMLMNGTSMASPSACGGVALLLSAMKAEGIHVSPYSVRKALENTSTAVGGLPDDKLTTGLGLMQVDKAIDYIRQFRDAPCVRYEIKVNLCGKSTPTFRGIYLREASTCQRPTEWTVQVEPKFHDDASNLDHLVPFEECIELHFTDKSVLKAPDYLLLTHNGRSFNVIVDPTTLKDGLHYHELYGLDCKAPGRGPLFRIPVTITKPMRINNYAPLVSFSGLQFSPGLIERRYIEVPHGATWAEATMRATGFDTSRRFFVDTLQLSPLKRPSKWERVVTFSSPSAKTFAFQVEGGRTMELAIAQFWSSGRGSQETTSIDFEVGFHGIVVNNEERILDGSDAPVRIDARSLLSSEKLVPIATLRKVRVPYQPVESKLRTLSAHRDRLPSGKQILALTLTYKVKLEDGAEIKPHIPLLNGRVYDTKFESQFYMISDSNKRVYAMGDVYPKSTKLPKGEFTLLLYLRHDNVQLLENMKSLVLFIERTLEDKEVIRLSFFSEPDGQCTGNGSFKPSVLVPGLQEAFYIGQPAKDKLPKNCPEGSVLVGEISYGKLLLGQQGDGNDPQKNPASCIISYVMPRNKPDADKEKGSPAASTKSVSERLDEEVRDAKIRVFTSLRQNNDEERSEWEKLSASLKAEYQKYTPLLSKILDGLLFRRDMEDKVHHYEQVVAAANEVVDSIDRDELAKYFSQKSEPEDDEAEKKKKQMESTRDQLAEALYQKGLALAELESLKGERKTSDGAKDESEADSAKQDELFEENFKELKKWVDVKSSKYGTLLVVHERRNKRLGTALKVLNDIIQADGDPPKKKFYELKLSLIDEIGWEHMASYERQWMHIRFPASLPLF</sequence>
<dbReference type="EMBL" id="BSYO01000021">
    <property type="protein sequence ID" value="GMH19650.1"/>
    <property type="molecule type" value="Genomic_DNA"/>
</dbReference>
<evidence type="ECO:0000259" key="10">
    <source>
        <dbReference type="Pfam" id="PF00082"/>
    </source>
</evidence>
<dbReference type="PANTHER" id="PTHR43806">
    <property type="entry name" value="PEPTIDASE S8"/>
    <property type="match status" value="1"/>
</dbReference>
<feature type="domain" description="Tripeptidyl peptidase II second Ig-like" evidence="11">
    <location>
        <begin position="867"/>
        <end position="1053"/>
    </location>
</feature>
<feature type="active site" description="Charge relay system" evidence="8">
    <location>
        <position position="527"/>
    </location>
</feature>
<dbReference type="Gene3D" id="2.60.40.3170">
    <property type="match status" value="1"/>
</dbReference>
<dbReference type="InterPro" id="IPR022229">
    <property type="entry name" value="TPPII_Ig-like-2"/>
</dbReference>
<evidence type="ECO:0000256" key="6">
    <source>
        <dbReference type="ARBA" id="ARBA00022801"/>
    </source>
</evidence>
<evidence type="ECO:0000313" key="15">
    <source>
        <dbReference type="Proteomes" id="UP001279734"/>
    </source>
</evidence>
<evidence type="ECO:0000313" key="14">
    <source>
        <dbReference type="EMBL" id="GMH19650.1"/>
    </source>
</evidence>
<evidence type="ECO:0000256" key="8">
    <source>
        <dbReference type="PROSITE-ProRule" id="PRU01240"/>
    </source>
</evidence>
<dbReference type="FunFam" id="3.40.50.200:FF:000013">
    <property type="entry name" value="Tripeptidyl-peptidase 2 homolog"/>
    <property type="match status" value="1"/>
</dbReference>
<evidence type="ECO:0000256" key="3">
    <source>
        <dbReference type="ARBA" id="ARBA00012462"/>
    </source>
</evidence>
<dbReference type="Proteomes" id="UP001279734">
    <property type="component" value="Unassembled WGS sequence"/>
</dbReference>
<evidence type="ECO:0000256" key="2">
    <source>
        <dbReference type="ARBA" id="ARBA00011073"/>
    </source>
</evidence>
<dbReference type="InterPro" id="IPR036852">
    <property type="entry name" value="Peptidase_S8/S53_dom_sf"/>
</dbReference>
<dbReference type="InterPro" id="IPR048384">
    <property type="entry name" value="TPPII_GBD"/>
</dbReference>
<dbReference type="PANTHER" id="PTHR43806:SF14">
    <property type="entry name" value="TRIPEPTIDYL-PEPTIDASE 2"/>
    <property type="match status" value="1"/>
</dbReference>
<accession>A0AAD3XX95</accession>
<dbReference type="Pfam" id="PF21316">
    <property type="entry name" value="TPPII_GBD"/>
    <property type="match status" value="1"/>
</dbReference>
<name>A0AAD3XX95_NEPGR</name>
<evidence type="ECO:0000256" key="9">
    <source>
        <dbReference type="SAM" id="MobiDB-lite"/>
    </source>
</evidence>
<dbReference type="InterPro" id="IPR050131">
    <property type="entry name" value="Peptidase_S8_subtilisin-like"/>
</dbReference>
<dbReference type="GO" id="GO:0004252">
    <property type="term" value="F:serine-type endopeptidase activity"/>
    <property type="evidence" value="ECO:0007669"/>
    <property type="project" value="UniProtKB-UniRule"/>
</dbReference>
<protein>
    <recommendedName>
        <fullName evidence="3">tripeptidyl-peptidase II</fullName>
        <ecNumber evidence="3">3.4.14.10</ecNumber>
    </recommendedName>
</protein>
<dbReference type="PRINTS" id="PR00723">
    <property type="entry name" value="SUBTILISIN"/>
</dbReference>
<feature type="compositionally biased region" description="Basic and acidic residues" evidence="9">
    <location>
        <begin position="1215"/>
        <end position="1226"/>
    </location>
</feature>
<dbReference type="PROSITE" id="PS51892">
    <property type="entry name" value="SUBTILASE"/>
    <property type="match status" value="1"/>
</dbReference>
<dbReference type="Gene3D" id="3.40.50.200">
    <property type="entry name" value="Peptidase S8/S53 domain"/>
    <property type="match status" value="2"/>
</dbReference>
<dbReference type="GO" id="GO:0004177">
    <property type="term" value="F:aminopeptidase activity"/>
    <property type="evidence" value="ECO:0007669"/>
    <property type="project" value="UniProtKB-KW"/>
</dbReference>
<dbReference type="CDD" id="cd04857">
    <property type="entry name" value="Peptidases_S8_Tripeptidyl_Aminopeptidase_II"/>
    <property type="match status" value="1"/>
</dbReference>
<feature type="active site" description="Charge relay system" evidence="8">
    <location>
        <position position="114"/>
    </location>
</feature>
<keyword evidence="5 8" id="KW-0645">Protease</keyword>
<reference evidence="14" key="1">
    <citation type="submission" date="2023-05" db="EMBL/GenBank/DDBJ databases">
        <title>Nepenthes gracilis genome sequencing.</title>
        <authorList>
            <person name="Fukushima K."/>
        </authorList>
    </citation>
    <scope>NUCLEOTIDE SEQUENCE</scope>
    <source>
        <strain evidence="14">SING2019-196</strain>
    </source>
</reference>
<organism evidence="14 15">
    <name type="scientific">Nepenthes gracilis</name>
    <name type="common">Slender pitcher plant</name>
    <dbReference type="NCBI Taxonomy" id="150966"/>
    <lineage>
        <taxon>Eukaryota</taxon>
        <taxon>Viridiplantae</taxon>
        <taxon>Streptophyta</taxon>
        <taxon>Embryophyta</taxon>
        <taxon>Tracheophyta</taxon>
        <taxon>Spermatophyta</taxon>
        <taxon>Magnoliopsida</taxon>
        <taxon>eudicotyledons</taxon>
        <taxon>Gunneridae</taxon>
        <taxon>Pentapetalae</taxon>
        <taxon>Caryophyllales</taxon>
        <taxon>Nepenthaceae</taxon>
        <taxon>Nepenthes</taxon>
    </lineage>
</organism>
<dbReference type="PROSITE" id="PS00138">
    <property type="entry name" value="SUBTILASE_SER"/>
    <property type="match status" value="1"/>
</dbReference>
<dbReference type="InterPro" id="IPR034051">
    <property type="entry name" value="TPP_II_domain"/>
</dbReference>
<comment type="catalytic activity">
    <reaction evidence="1">
        <text>Release of an N-terminal tripeptide from a polypeptide.</text>
        <dbReference type="EC" id="3.4.14.10"/>
    </reaction>
</comment>
<proteinExistence type="inferred from homology"/>
<keyword evidence="4" id="KW-0031">Aminopeptidase</keyword>
<feature type="domain" description="Peptidase S8/S53" evidence="10">
    <location>
        <begin position="105"/>
        <end position="567"/>
    </location>
</feature>
<dbReference type="GO" id="GO:0005829">
    <property type="term" value="C:cytosol"/>
    <property type="evidence" value="ECO:0007669"/>
    <property type="project" value="TreeGrafter"/>
</dbReference>
<dbReference type="Gene3D" id="1.25.40.710">
    <property type="match status" value="1"/>
</dbReference>
<dbReference type="SUPFAM" id="SSF52743">
    <property type="entry name" value="Subtilisin-like"/>
    <property type="match status" value="1"/>
</dbReference>
<dbReference type="InterPro" id="IPR022398">
    <property type="entry name" value="Peptidase_S8_His-AS"/>
</dbReference>
<evidence type="ECO:0000259" key="11">
    <source>
        <dbReference type="Pfam" id="PF12580"/>
    </source>
</evidence>
<dbReference type="EC" id="3.4.14.10" evidence="3"/>
<comment type="similarity">
    <text evidence="2 8">Belongs to the peptidase S8 family.</text>
</comment>
<feature type="domain" description="Tripeptidyl-peptidase II galactose-binding" evidence="13">
    <location>
        <begin position="741"/>
        <end position="825"/>
    </location>
</feature>
<keyword evidence="15" id="KW-1185">Reference proteome</keyword>
<evidence type="ECO:0000256" key="5">
    <source>
        <dbReference type="ARBA" id="ARBA00022670"/>
    </source>
</evidence>
<dbReference type="InterPro" id="IPR023828">
    <property type="entry name" value="Peptidase_S8_Ser-AS"/>
</dbReference>
<feature type="active site" description="Charge relay system" evidence="8">
    <location>
        <position position="341"/>
    </location>
</feature>
<keyword evidence="6 8" id="KW-0378">Hydrolase</keyword>
<dbReference type="GO" id="GO:0006508">
    <property type="term" value="P:proteolysis"/>
    <property type="evidence" value="ECO:0007669"/>
    <property type="project" value="UniProtKB-KW"/>
</dbReference>
<evidence type="ECO:0000259" key="13">
    <source>
        <dbReference type="Pfam" id="PF21316"/>
    </source>
</evidence>
<dbReference type="Pfam" id="PF12580">
    <property type="entry name" value="TPPII"/>
    <property type="match status" value="1"/>
</dbReference>
<dbReference type="InterPro" id="IPR015500">
    <property type="entry name" value="Peptidase_S8_subtilisin-rel"/>
</dbReference>
<dbReference type="FunFam" id="2.60.40.3170:FF:000002">
    <property type="entry name" value="Tripeptidyl-peptidase 2"/>
    <property type="match status" value="1"/>
</dbReference>
<comment type="caution">
    <text evidence="14">The sequence shown here is derived from an EMBL/GenBank/DDBJ whole genome shotgun (WGS) entry which is preliminary data.</text>
</comment>